<dbReference type="GO" id="GO:0016757">
    <property type="term" value="F:glycosyltransferase activity"/>
    <property type="evidence" value="ECO:0007669"/>
    <property type="project" value="UniProtKB-KW"/>
</dbReference>
<reference evidence="6 7" key="1">
    <citation type="submission" date="2020-07" db="EMBL/GenBank/DDBJ databases">
        <title>Exploring microbial biodiversity for novel pathways involved in the catabolism of aromatic compounds derived from lignin.</title>
        <authorList>
            <person name="Elkins J."/>
        </authorList>
    </citation>
    <scope>NUCLEOTIDE SEQUENCE [LARGE SCALE GENOMIC DNA]</scope>
    <source>
        <strain evidence="6 7">H2C3C</strain>
    </source>
</reference>
<evidence type="ECO:0000256" key="2">
    <source>
        <dbReference type="ARBA" id="ARBA00022676"/>
    </source>
</evidence>
<keyword evidence="3 6" id="KW-0808">Transferase</keyword>
<dbReference type="Gene3D" id="3.90.550.10">
    <property type="entry name" value="Spore Coat Polysaccharide Biosynthesis Protein SpsA, Chain A"/>
    <property type="match status" value="1"/>
</dbReference>
<organism evidence="6 7">
    <name type="scientific">Paraburkholderia bryophila</name>
    <dbReference type="NCBI Taxonomy" id="420952"/>
    <lineage>
        <taxon>Bacteria</taxon>
        <taxon>Pseudomonadati</taxon>
        <taxon>Pseudomonadota</taxon>
        <taxon>Betaproteobacteria</taxon>
        <taxon>Burkholderiales</taxon>
        <taxon>Burkholderiaceae</taxon>
        <taxon>Paraburkholderia</taxon>
    </lineage>
</organism>
<keyword evidence="7" id="KW-1185">Reference proteome</keyword>
<accession>A0A7Y9WL36</accession>
<keyword evidence="2 6" id="KW-0328">Glycosyltransferase</keyword>
<dbReference type="AlphaFoldDB" id="A0A7Y9WL36"/>
<dbReference type="EC" id="2.4.1.-" evidence="6"/>
<evidence type="ECO:0000259" key="5">
    <source>
        <dbReference type="Pfam" id="PF00535"/>
    </source>
</evidence>
<gene>
    <name evidence="6" type="ORF">GGD40_001797</name>
</gene>
<evidence type="ECO:0000256" key="4">
    <source>
        <dbReference type="SAM" id="Phobius"/>
    </source>
</evidence>
<dbReference type="NCBIfam" id="TIGR01556">
    <property type="entry name" value="rhamnosyltran"/>
    <property type="match status" value="1"/>
</dbReference>
<feature type="domain" description="Glycosyltransferase 2-like" evidence="5">
    <location>
        <begin position="22"/>
        <end position="126"/>
    </location>
</feature>
<dbReference type="SUPFAM" id="SSF53448">
    <property type="entry name" value="Nucleotide-diphospho-sugar transferases"/>
    <property type="match status" value="1"/>
</dbReference>
<dbReference type="Pfam" id="PF00535">
    <property type="entry name" value="Glycos_transf_2"/>
    <property type="match status" value="1"/>
</dbReference>
<proteinExistence type="inferred from homology"/>
<dbReference type="CDD" id="cd02526">
    <property type="entry name" value="GT2_RfbF_like"/>
    <property type="match status" value="1"/>
</dbReference>
<dbReference type="Proteomes" id="UP000540929">
    <property type="component" value="Unassembled WGS sequence"/>
</dbReference>
<keyword evidence="4" id="KW-1133">Transmembrane helix</keyword>
<evidence type="ECO:0000256" key="1">
    <source>
        <dbReference type="ARBA" id="ARBA00006739"/>
    </source>
</evidence>
<evidence type="ECO:0000313" key="6">
    <source>
        <dbReference type="EMBL" id="NYH22318.1"/>
    </source>
</evidence>
<comment type="caution">
    <text evidence="6">The sequence shown here is derived from an EMBL/GenBank/DDBJ whole genome shotgun (WGS) entry which is preliminary data.</text>
</comment>
<dbReference type="PANTHER" id="PTHR43179">
    <property type="entry name" value="RHAMNOSYLTRANSFERASE WBBL"/>
    <property type="match status" value="1"/>
</dbReference>
<sequence>MNSVPIGANHASAVQRPPIVTVIVTFNPDLGTLRAMIDALLPQVDRILLVDNASAAEALARIRMLASEYSCGLEALRANLGIGAAQNRGLRALMAEEGGACASNGYVLFLDHDSIPAEDMVDLLIASDLRMRASGVRVGAVGPAIVDHRTGTTGRFVCSGDFLVRRVKCKPECGELNVDFLISSGTLVRIDTFLTIGEMNEELFIDHVDTEWCLRAKAAGYALFGVCAARLTHSLGDDVVHVWFGRMREVFVHSPTRDYYMCRNTLLILRKVRMSLGWRIFLVGRLAASIVFFGVTQPPRLRRFRCMLAGLRDGFRNRQGKMSAS</sequence>
<evidence type="ECO:0000256" key="3">
    <source>
        <dbReference type="ARBA" id="ARBA00022679"/>
    </source>
</evidence>
<dbReference type="InterPro" id="IPR029044">
    <property type="entry name" value="Nucleotide-diphossugar_trans"/>
</dbReference>
<dbReference type="InterPro" id="IPR001173">
    <property type="entry name" value="Glyco_trans_2-like"/>
</dbReference>
<evidence type="ECO:0000313" key="7">
    <source>
        <dbReference type="Proteomes" id="UP000540929"/>
    </source>
</evidence>
<dbReference type="EMBL" id="JACCAS010000001">
    <property type="protein sequence ID" value="NYH22318.1"/>
    <property type="molecule type" value="Genomic_DNA"/>
</dbReference>
<keyword evidence="4" id="KW-0472">Membrane</keyword>
<feature type="transmembrane region" description="Helical" evidence="4">
    <location>
        <begin position="276"/>
        <end position="295"/>
    </location>
</feature>
<dbReference type="PANTHER" id="PTHR43179:SF12">
    <property type="entry name" value="GALACTOFURANOSYLTRANSFERASE GLFT2"/>
    <property type="match status" value="1"/>
</dbReference>
<protein>
    <submittedName>
        <fullName evidence="6">Rhamnosyltransferase</fullName>
        <ecNumber evidence="6">2.4.1.-</ecNumber>
    </submittedName>
</protein>
<dbReference type="InterPro" id="IPR006446">
    <property type="entry name" value="RhaTrfase"/>
</dbReference>
<keyword evidence="4" id="KW-0812">Transmembrane</keyword>
<comment type="similarity">
    <text evidence="1">Belongs to the glycosyltransferase 2 family.</text>
</comment>
<dbReference type="RefSeq" id="WP_179743404.1">
    <property type="nucleotide sequence ID" value="NZ_JACCAS010000001.1"/>
</dbReference>
<name>A0A7Y9WL36_9BURK</name>